<reference evidence="2" key="1">
    <citation type="submission" date="2023-03" db="EMBL/GenBank/DDBJ databases">
        <title>Massive genome expansion in bonnet fungi (Mycena s.s.) driven by repeated elements and novel gene families across ecological guilds.</title>
        <authorList>
            <consortium name="Lawrence Berkeley National Laboratory"/>
            <person name="Harder C.B."/>
            <person name="Miyauchi S."/>
            <person name="Viragh M."/>
            <person name="Kuo A."/>
            <person name="Thoen E."/>
            <person name="Andreopoulos B."/>
            <person name="Lu D."/>
            <person name="Skrede I."/>
            <person name="Drula E."/>
            <person name="Henrissat B."/>
            <person name="Morin E."/>
            <person name="Kohler A."/>
            <person name="Barry K."/>
            <person name="LaButti K."/>
            <person name="Morin E."/>
            <person name="Salamov A."/>
            <person name="Lipzen A."/>
            <person name="Mereny Z."/>
            <person name="Hegedus B."/>
            <person name="Baldrian P."/>
            <person name="Stursova M."/>
            <person name="Weitz H."/>
            <person name="Taylor A."/>
            <person name="Grigoriev I.V."/>
            <person name="Nagy L.G."/>
            <person name="Martin F."/>
            <person name="Kauserud H."/>
        </authorList>
    </citation>
    <scope>NUCLEOTIDE SEQUENCE</scope>
    <source>
        <strain evidence="2">CBHHK182m</strain>
    </source>
</reference>
<feature type="chain" id="PRO_5042101822" description="Secreted protein" evidence="1">
    <location>
        <begin position="28"/>
        <end position="86"/>
    </location>
</feature>
<gene>
    <name evidence="2" type="ORF">B0H16DRAFT_1568945</name>
</gene>
<evidence type="ECO:0008006" key="4">
    <source>
        <dbReference type="Google" id="ProtNLM"/>
    </source>
</evidence>
<name>A0AAD7ID46_9AGAR</name>
<protein>
    <recommendedName>
        <fullName evidence="4">Secreted protein</fullName>
    </recommendedName>
</protein>
<sequence>MLARRRLGLAGFRACFGLLWFLRGGEGLAGDVEAGEGGGEETFGDEVVVRAERVVCGDAAVVRDEPGVDVAAKHLVMVLVVLKRGS</sequence>
<dbReference type="AlphaFoldDB" id="A0AAD7ID46"/>
<dbReference type="EMBL" id="JARKIB010000108">
    <property type="protein sequence ID" value="KAJ7739129.1"/>
    <property type="molecule type" value="Genomic_DNA"/>
</dbReference>
<keyword evidence="3" id="KW-1185">Reference proteome</keyword>
<proteinExistence type="predicted"/>
<comment type="caution">
    <text evidence="2">The sequence shown here is derived from an EMBL/GenBank/DDBJ whole genome shotgun (WGS) entry which is preliminary data.</text>
</comment>
<evidence type="ECO:0000313" key="3">
    <source>
        <dbReference type="Proteomes" id="UP001215598"/>
    </source>
</evidence>
<evidence type="ECO:0000256" key="1">
    <source>
        <dbReference type="SAM" id="SignalP"/>
    </source>
</evidence>
<organism evidence="2 3">
    <name type="scientific">Mycena metata</name>
    <dbReference type="NCBI Taxonomy" id="1033252"/>
    <lineage>
        <taxon>Eukaryota</taxon>
        <taxon>Fungi</taxon>
        <taxon>Dikarya</taxon>
        <taxon>Basidiomycota</taxon>
        <taxon>Agaricomycotina</taxon>
        <taxon>Agaricomycetes</taxon>
        <taxon>Agaricomycetidae</taxon>
        <taxon>Agaricales</taxon>
        <taxon>Marasmiineae</taxon>
        <taxon>Mycenaceae</taxon>
        <taxon>Mycena</taxon>
    </lineage>
</organism>
<evidence type="ECO:0000313" key="2">
    <source>
        <dbReference type="EMBL" id="KAJ7739129.1"/>
    </source>
</evidence>
<feature type="signal peptide" evidence="1">
    <location>
        <begin position="1"/>
        <end position="27"/>
    </location>
</feature>
<keyword evidence="1" id="KW-0732">Signal</keyword>
<dbReference type="Proteomes" id="UP001215598">
    <property type="component" value="Unassembled WGS sequence"/>
</dbReference>
<accession>A0AAD7ID46</accession>